<dbReference type="RefSeq" id="WP_097166772.1">
    <property type="nucleotide sequence ID" value="NZ_PSUD01000011.1"/>
</dbReference>
<evidence type="ECO:0000313" key="5">
    <source>
        <dbReference type="Proteomes" id="UP000239698"/>
    </source>
</evidence>
<evidence type="ECO:0000313" key="2">
    <source>
        <dbReference type="EMBL" id="PPF14576.1"/>
    </source>
</evidence>
<comment type="caution">
    <text evidence="2">The sequence shown here is derived from an EMBL/GenBank/DDBJ whole genome shotgun (WGS) entry which is preliminary data.</text>
</comment>
<sequence length="179" mass="19191">MQAADDERRDLERILSARPRDDGANQDERSAALRRLGELDAEDVPPGVTPPAARPDQQAPRAQHPRHRLTLVEGWELTTDVPPCLALLARDAVVYGSGFDTAENDRLLIMEPNGTTVRLAVQRPDASFFAGCTGSERSSPGSPSGSAARPCAAPPRVHANPAPPQRDDRGRAPGRPAVL</sequence>
<proteinExistence type="predicted"/>
<evidence type="ECO:0000313" key="4">
    <source>
        <dbReference type="Proteomes" id="UP000237881"/>
    </source>
</evidence>
<feature type="compositionally biased region" description="Low complexity" evidence="1">
    <location>
        <begin position="134"/>
        <end position="156"/>
    </location>
</feature>
<name>A0ABD6W9G3_RATRA</name>
<dbReference type="EMBL" id="PSUL01000010">
    <property type="protein sequence ID" value="PPF14576.1"/>
    <property type="molecule type" value="Genomic_DNA"/>
</dbReference>
<feature type="compositionally biased region" description="Basic and acidic residues" evidence="1">
    <location>
        <begin position="1"/>
        <end position="38"/>
    </location>
</feature>
<protein>
    <submittedName>
        <fullName evidence="2">Uncharacterized protein</fullName>
    </submittedName>
</protein>
<reference evidence="4 5" key="1">
    <citation type="submission" date="2018-02" db="EMBL/GenBank/DDBJ databases">
        <title>Bacteriophage NCPPB3778 and a type I-E CRISPR drive the evolution of the US Biological Select Agent, Rathayibacter toxicus.</title>
        <authorList>
            <person name="Davis E.W.II."/>
            <person name="Tabima J.F."/>
            <person name="Weisberg A.J."/>
            <person name="Lopes L.D."/>
            <person name="Wiseman M.S."/>
            <person name="Wiseman M.S."/>
            <person name="Pupko T."/>
            <person name="Belcher M.S."/>
            <person name="Sechler A.J."/>
            <person name="Tancos M.A."/>
            <person name="Schroeder B.K."/>
            <person name="Murray T.D."/>
            <person name="Luster D.G."/>
            <person name="Schneider W.L."/>
            <person name="Rogers E."/>
            <person name="Andreote F.D."/>
            <person name="Grunwald N.J."/>
            <person name="Putnam M.L."/>
            <person name="Chang J.H."/>
        </authorList>
    </citation>
    <scope>NUCLEOTIDE SEQUENCE [LARGE SCALE GENOMIC DNA]</scope>
    <source>
        <strain evidence="3 5">AY1D6</strain>
        <strain evidence="2 4">AY1I9</strain>
    </source>
</reference>
<feature type="region of interest" description="Disordered" evidence="1">
    <location>
        <begin position="131"/>
        <end position="179"/>
    </location>
</feature>
<evidence type="ECO:0000256" key="1">
    <source>
        <dbReference type="SAM" id="MobiDB-lite"/>
    </source>
</evidence>
<organism evidence="2 4">
    <name type="scientific">Rathayibacter rathayi</name>
    <name type="common">Corynebacterium rathayi</name>
    <dbReference type="NCBI Taxonomy" id="33887"/>
    <lineage>
        <taxon>Bacteria</taxon>
        <taxon>Bacillati</taxon>
        <taxon>Actinomycetota</taxon>
        <taxon>Actinomycetes</taxon>
        <taxon>Micrococcales</taxon>
        <taxon>Microbacteriaceae</taxon>
        <taxon>Rathayibacter</taxon>
    </lineage>
</organism>
<feature type="region of interest" description="Disordered" evidence="1">
    <location>
        <begin position="1"/>
        <end position="65"/>
    </location>
</feature>
<dbReference type="Proteomes" id="UP000239698">
    <property type="component" value="Unassembled WGS sequence"/>
</dbReference>
<gene>
    <name evidence="2" type="ORF">C5C04_06365</name>
    <name evidence="3" type="ORF">C5C40_06195</name>
</gene>
<evidence type="ECO:0000313" key="3">
    <source>
        <dbReference type="EMBL" id="PPH77777.1"/>
    </source>
</evidence>
<accession>A0ABD6W9G3</accession>
<dbReference type="KEGG" id="rry:C1O28_13835"/>
<dbReference type="Proteomes" id="UP000237881">
    <property type="component" value="Unassembled WGS sequence"/>
</dbReference>
<keyword evidence="5" id="KW-1185">Reference proteome</keyword>
<dbReference type="AlphaFoldDB" id="A0ABD6W9G3"/>
<dbReference type="EMBL" id="PSVT01000009">
    <property type="protein sequence ID" value="PPH77777.1"/>
    <property type="molecule type" value="Genomic_DNA"/>
</dbReference>